<dbReference type="GO" id="GO:0016787">
    <property type="term" value="F:hydrolase activity"/>
    <property type="evidence" value="ECO:0007669"/>
    <property type="project" value="UniProtKB-ARBA"/>
</dbReference>
<evidence type="ECO:0000313" key="1">
    <source>
        <dbReference type="EMBL" id="CUG89469.1"/>
    </source>
</evidence>
<dbReference type="Pfam" id="PF01663">
    <property type="entry name" value="Phosphodiest"/>
    <property type="match status" value="2"/>
</dbReference>
<gene>
    <name evidence="1" type="ORF">BSAL_21215</name>
</gene>
<proteinExistence type="predicted"/>
<name>A0A0S4JHK3_BODSA</name>
<protein>
    <submittedName>
        <fullName evidence="1">Phosphodiesterase, putative</fullName>
    </submittedName>
</protein>
<sequence>MSSERVSVLLVGLDGLGGYYLNGDEADARQRMPTLFGLLDQSTVGTITGRTVFPPISAPAWVSALSGMTPDMTGVIHKLWDPEVCVGCPNARAGTPVPLNVFDALDSATTHKSIVASWSWLLKLVNGDVCQCALDAGGDDDKAVRLFAESCSYDKGVLPHCFSFVHLDLIDAAGHKHKWESEEYKQSWSAADRRLQELIATAQQHATSTQRDLVVLVVSDHGGSGNDHGDIIPSHMQIPLIVWQSETNASKRPVHVDVVQSEISILDITPTILAVLGEKIPRWVRGTALLQ</sequence>
<organism evidence="1 2">
    <name type="scientific">Bodo saltans</name>
    <name type="common">Flagellated protozoan</name>
    <dbReference type="NCBI Taxonomy" id="75058"/>
    <lineage>
        <taxon>Eukaryota</taxon>
        <taxon>Discoba</taxon>
        <taxon>Euglenozoa</taxon>
        <taxon>Kinetoplastea</taxon>
        <taxon>Metakinetoplastina</taxon>
        <taxon>Eubodonida</taxon>
        <taxon>Bodonidae</taxon>
        <taxon>Bodo</taxon>
    </lineage>
</organism>
<dbReference type="PANTHER" id="PTHR10151">
    <property type="entry name" value="ECTONUCLEOTIDE PYROPHOSPHATASE/PHOSPHODIESTERASE"/>
    <property type="match status" value="1"/>
</dbReference>
<evidence type="ECO:0000313" key="2">
    <source>
        <dbReference type="Proteomes" id="UP000051952"/>
    </source>
</evidence>
<keyword evidence="2" id="KW-1185">Reference proteome</keyword>
<dbReference type="InterPro" id="IPR017850">
    <property type="entry name" value="Alkaline_phosphatase_core_sf"/>
</dbReference>
<accession>A0A0S4JHK3</accession>
<dbReference type="EMBL" id="CYKH01001740">
    <property type="protein sequence ID" value="CUG89469.1"/>
    <property type="molecule type" value="Genomic_DNA"/>
</dbReference>
<dbReference type="InterPro" id="IPR002591">
    <property type="entry name" value="Phosphodiest/P_Trfase"/>
</dbReference>
<dbReference type="AlphaFoldDB" id="A0A0S4JHK3"/>
<dbReference type="PANTHER" id="PTHR10151:SF120">
    <property type="entry name" value="BIS(5'-ADENOSYL)-TRIPHOSPHATASE"/>
    <property type="match status" value="1"/>
</dbReference>
<dbReference type="VEuPathDB" id="TriTrypDB:BSAL_21215"/>
<reference evidence="2" key="1">
    <citation type="submission" date="2015-09" db="EMBL/GenBank/DDBJ databases">
        <authorList>
            <consortium name="Pathogen Informatics"/>
        </authorList>
    </citation>
    <scope>NUCLEOTIDE SEQUENCE [LARGE SCALE GENOMIC DNA]</scope>
    <source>
        <strain evidence="2">Lake Konstanz</strain>
    </source>
</reference>
<dbReference type="Gene3D" id="3.40.720.10">
    <property type="entry name" value="Alkaline Phosphatase, subunit A"/>
    <property type="match status" value="2"/>
</dbReference>
<dbReference type="SUPFAM" id="SSF53649">
    <property type="entry name" value="Alkaline phosphatase-like"/>
    <property type="match status" value="1"/>
</dbReference>
<dbReference type="OMA" id="HDTPEYY"/>
<dbReference type="Proteomes" id="UP000051952">
    <property type="component" value="Unassembled WGS sequence"/>
</dbReference>